<evidence type="ECO:0000313" key="2">
    <source>
        <dbReference type="EMBL" id="QKD05497.1"/>
    </source>
</evidence>
<dbReference type="RefSeq" id="WP_027033547.1">
    <property type="nucleotide sequence ID" value="NZ_CP033367.1"/>
</dbReference>
<feature type="domain" description="Signal transduction histidine kinase subgroup 2 dimerisation and phosphoacceptor" evidence="1">
    <location>
        <begin position="28"/>
        <end position="96"/>
    </location>
</feature>
<evidence type="ECO:0000259" key="1">
    <source>
        <dbReference type="Pfam" id="PF07568"/>
    </source>
</evidence>
<proteinExistence type="predicted"/>
<accession>A0A6M7WTU3</accession>
<dbReference type="Pfam" id="PF07568">
    <property type="entry name" value="HisKA_2"/>
    <property type="match status" value="1"/>
</dbReference>
<name>A0A6M7WTU3_RHILI</name>
<organism evidence="2 3">
    <name type="scientific">Mesorhizobium loti R88b</name>
    <dbReference type="NCBI Taxonomy" id="935548"/>
    <lineage>
        <taxon>Bacteria</taxon>
        <taxon>Pseudomonadati</taxon>
        <taxon>Pseudomonadota</taxon>
        <taxon>Alphaproteobacteria</taxon>
        <taxon>Hyphomicrobiales</taxon>
        <taxon>Phyllobacteriaceae</taxon>
        <taxon>Mesorhizobium</taxon>
    </lineage>
</organism>
<dbReference type="InterPro" id="IPR011495">
    <property type="entry name" value="Sig_transdc_His_kin_sub2_dim/P"/>
</dbReference>
<dbReference type="Proteomes" id="UP000503017">
    <property type="component" value="Chromosome"/>
</dbReference>
<dbReference type="EMBL" id="CP033367">
    <property type="protein sequence ID" value="QKD05497.1"/>
    <property type="molecule type" value="Genomic_DNA"/>
</dbReference>
<evidence type="ECO:0000313" key="3">
    <source>
        <dbReference type="Proteomes" id="UP000503017"/>
    </source>
</evidence>
<protein>
    <recommendedName>
        <fullName evidence="1">Signal transduction histidine kinase subgroup 2 dimerisation and phosphoacceptor domain-containing protein</fullName>
    </recommendedName>
</protein>
<reference evidence="2 3" key="1">
    <citation type="submission" date="2018-10" db="EMBL/GenBank/DDBJ databases">
        <authorList>
            <person name="Perry B.J."/>
            <person name="Sullivan J.T."/>
            <person name="Murphy R.J.T."/>
            <person name="Ramsay J.P."/>
            <person name="Ronson C.W."/>
        </authorList>
    </citation>
    <scope>NUCLEOTIDE SEQUENCE [LARGE SCALE GENOMIC DNA]</scope>
    <source>
        <strain evidence="2 3">R88b</strain>
    </source>
</reference>
<gene>
    <name evidence="2" type="ORF">EB235_31745</name>
</gene>
<sequence length="147" mass="16155">MSAYTAAGRIAELAVVLEAKILLLLQLDHRVKNDLTLITALLRFQARTVENPAISAKLETMLERVDAVATVHRRTSQSHDMRRFDVSAFAGDLVIDVIGISGRTDVTPVAIFPANSCHPGSRIRCTRRCRLIAPTKASIVPPVRRCV</sequence>
<dbReference type="AlphaFoldDB" id="A0A6M7WTU3"/>